<organism evidence="4 5">
    <name type="scientific">Chitinophaga dinghuensis</name>
    <dbReference type="NCBI Taxonomy" id="1539050"/>
    <lineage>
        <taxon>Bacteria</taxon>
        <taxon>Pseudomonadati</taxon>
        <taxon>Bacteroidota</taxon>
        <taxon>Chitinophagia</taxon>
        <taxon>Chitinophagales</taxon>
        <taxon>Chitinophagaceae</taxon>
        <taxon>Chitinophaga</taxon>
    </lineage>
</organism>
<dbReference type="InterPro" id="IPR012373">
    <property type="entry name" value="Ferrdict_sens_TM"/>
</dbReference>
<feature type="domain" description="FecR protein" evidence="2">
    <location>
        <begin position="164"/>
        <end position="259"/>
    </location>
</feature>
<proteinExistence type="predicted"/>
<evidence type="ECO:0000259" key="2">
    <source>
        <dbReference type="Pfam" id="PF04773"/>
    </source>
</evidence>
<accession>A0A327WAA6</accession>
<reference evidence="4 5" key="1">
    <citation type="submission" date="2018-06" db="EMBL/GenBank/DDBJ databases">
        <title>Genomic Encyclopedia of Archaeal and Bacterial Type Strains, Phase II (KMG-II): from individual species to whole genera.</title>
        <authorList>
            <person name="Goeker M."/>
        </authorList>
    </citation>
    <scope>NUCLEOTIDE SEQUENCE [LARGE SCALE GENOMIC DNA]</scope>
    <source>
        <strain evidence="4 5">DSM 29821</strain>
    </source>
</reference>
<name>A0A327WAA6_9BACT</name>
<dbReference type="GO" id="GO:0016989">
    <property type="term" value="F:sigma factor antagonist activity"/>
    <property type="evidence" value="ECO:0007669"/>
    <property type="project" value="TreeGrafter"/>
</dbReference>
<keyword evidence="5" id="KW-1185">Reference proteome</keyword>
<keyword evidence="1" id="KW-1133">Transmembrane helix</keyword>
<feature type="domain" description="Protein FecR C-terminal" evidence="3">
    <location>
        <begin position="301"/>
        <end position="368"/>
    </location>
</feature>
<feature type="transmembrane region" description="Helical" evidence="1">
    <location>
        <begin position="73"/>
        <end position="94"/>
    </location>
</feature>
<dbReference type="Gene3D" id="3.55.50.30">
    <property type="match status" value="1"/>
</dbReference>
<keyword evidence="1" id="KW-0812">Transmembrane</keyword>
<dbReference type="FunFam" id="2.60.120.1440:FF:000001">
    <property type="entry name" value="Putative anti-sigma factor"/>
    <property type="match status" value="1"/>
</dbReference>
<dbReference type="Pfam" id="PF16344">
    <property type="entry name" value="FecR_C"/>
    <property type="match status" value="1"/>
</dbReference>
<dbReference type="RefSeq" id="WP_111590173.1">
    <property type="nucleotide sequence ID" value="NZ_QLMA01000001.1"/>
</dbReference>
<dbReference type="InterPro" id="IPR006860">
    <property type="entry name" value="FecR"/>
</dbReference>
<protein>
    <submittedName>
        <fullName evidence="4">Uncharacterized protein DUF4974</fullName>
    </submittedName>
</protein>
<gene>
    <name evidence="4" type="ORF">CLV59_101244</name>
</gene>
<dbReference type="InterPro" id="IPR032508">
    <property type="entry name" value="FecR_C"/>
</dbReference>
<comment type="caution">
    <text evidence="4">The sequence shown here is derived from an EMBL/GenBank/DDBJ whole genome shotgun (WGS) entry which is preliminary data.</text>
</comment>
<evidence type="ECO:0000259" key="3">
    <source>
        <dbReference type="Pfam" id="PF16344"/>
    </source>
</evidence>
<dbReference type="AlphaFoldDB" id="A0A327WAA6"/>
<dbReference type="Proteomes" id="UP000249819">
    <property type="component" value="Unassembled WGS sequence"/>
</dbReference>
<evidence type="ECO:0000313" key="4">
    <source>
        <dbReference type="EMBL" id="RAJ87493.1"/>
    </source>
</evidence>
<dbReference type="PANTHER" id="PTHR30273:SF2">
    <property type="entry name" value="PROTEIN FECR"/>
    <property type="match status" value="1"/>
</dbReference>
<dbReference type="Gene3D" id="2.60.120.1440">
    <property type="match status" value="1"/>
</dbReference>
<evidence type="ECO:0000256" key="1">
    <source>
        <dbReference type="SAM" id="Phobius"/>
    </source>
</evidence>
<dbReference type="Pfam" id="PF04773">
    <property type="entry name" value="FecR"/>
    <property type="match status" value="1"/>
</dbReference>
<dbReference type="PANTHER" id="PTHR30273">
    <property type="entry name" value="PERIPLASMIC SIGNAL SENSOR AND SIGMA FACTOR ACTIVATOR FECR-RELATED"/>
    <property type="match status" value="1"/>
</dbReference>
<dbReference type="OrthoDB" id="646729at2"/>
<dbReference type="EMBL" id="QLMA01000001">
    <property type="protein sequence ID" value="RAJ87493.1"/>
    <property type="molecule type" value="Genomic_DNA"/>
</dbReference>
<sequence>MIHEELASLAEKIALGTATDTDINRYHKLLDTLENDEQWNDEQMGTPAEINAILKERIYKNTGIARRKVKMRILRISAAATVAALMAVGTMTWWQHQKSNSTKILAGKSTPAQNEKAVLKLADGREIELNDDNSTLTQGNDSIHLSGGLVVSQNNGEADNQINELVTPAGSQFLMVLQDGTKVWLNTGSKLRFPNSFHHQERVVELTGEAYFEVAQHAEKPFVVHSGDKAIRVLGTSFNVNAYTDEPQTNVTLLDGAVKVYQQHDSLLLKPGQQAKMATDKGIEFIPHADTEHVIAWKNGYFSLNGESTPVIIRQIARWHNLEVVYTGDIPDLKFAGNIKKSYELDDVLAILTESGIHTKVDKNKLIVYPE</sequence>
<evidence type="ECO:0000313" key="5">
    <source>
        <dbReference type="Proteomes" id="UP000249819"/>
    </source>
</evidence>
<keyword evidence="1" id="KW-0472">Membrane</keyword>
<dbReference type="PIRSF" id="PIRSF018266">
    <property type="entry name" value="FecR"/>
    <property type="match status" value="1"/>
</dbReference>